<dbReference type="AlphaFoldDB" id="A0A6A6ANP5"/>
<dbReference type="GeneID" id="54407793"/>
<dbReference type="EMBL" id="ML977499">
    <property type="protein sequence ID" value="KAF2133156.1"/>
    <property type="molecule type" value="Genomic_DNA"/>
</dbReference>
<dbReference type="OrthoDB" id="5380416at2759"/>
<feature type="compositionally biased region" description="Basic and acidic residues" evidence="1">
    <location>
        <begin position="58"/>
        <end position="70"/>
    </location>
</feature>
<dbReference type="RefSeq" id="XP_033527543.1">
    <property type="nucleotide sequence ID" value="XM_033667361.1"/>
</dbReference>
<feature type="compositionally biased region" description="Acidic residues" evidence="1">
    <location>
        <begin position="71"/>
        <end position="84"/>
    </location>
</feature>
<feature type="compositionally biased region" description="Polar residues" evidence="1">
    <location>
        <begin position="12"/>
        <end position="22"/>
    </location>
</feature>
<feature type="compositionally biased region" description="Pro residues" evidence="1">
    <location>
        <begin position="25"/>
        <end position="41"/>
    </location>
</feature>
<gene>
    <name evidence="2" type="ORF">P153DRAFT_363374</name>
</gene>
<feature type="compositionally biased region" description="Polar residues" evidence="1">
    <location>
        <begin position="126"/>
        <end position="150"/>
    </location>
</feature>
<reference evidence="2" key="1">
    <citation type="journal article" date="2020" name="Stud. Mycol.">
        <title>101 Dothideomycetes genomes: a test case for predicting lifestyles and emergence of pathogens.</title>
        <authorList>
            <person name="Haridas S."/>
            <person name="Albert R."/>
            <person name="Binder M."/>
            <person name="Bloem J."/>
            <person name="Labutti K."/>
            <person name="Salamov A."/>
            <person name="Andreopoulos B."/>
            <person name="Baker S."/>
            <person name="Barry K."/>
            <person name="Bills G."/>
            <person name="Bluhm B."/>
            <person name="Cannon C."/>
            <person name="Castanera R."/>
            <person name="Culley D."/>
            <person name="Daum C."/>
            <person name="Ezra D."/>
            <person name="Gonzalez J."/>
            <person name="Henrissat B."/>
            <person name="Kuo A."/>
            <person name="Liang C."/>
            <person name="Lipzen A."/>
            <person name="Lutzoni F."/>
            <person name="Magnuson J."/>
            <person name="Mondo S."/>
            <person name="Nolan M."/>
            <person name="Ohm R."/>
            <person name="Pangilinan J."/>
            <person name="Park H.-J."/>
            <person name="Ramirez L."/>
            <person name="Alfaro M."/>
            <person name="Sun H."/>
            <person name="Tritt A."/>
            <person name="Yoshinaga Y."/>
            <person name="Zwiers L.-H."/>
            <person name="Turgeon B."/>
            <person name="Goodwin S."/>
            <person name="Spatafora J."/>
            <person name="Crous P."/>
            <person name="Grigoriev I."/>
        </authorList>
    </citation>
    <scope>NUCLEOTIDE SEQUENCE</scope>
    <source>
        <strain evidence="2">CBS 119687</strain>
    </source>
</reference>
<accession>A0A6A6ANP5</accession>
<evidence type="ECO:0000313" key="2">
    <source>
        <dbReference type="EMBL" id="KAF2133156.1"/>
    </source>
</evidence>
<protein>
    <submittedName>
        <fullName evidence="2">Uncharacterized protein</fullName>
    </submittedName>
</protein>
<evidence type="ECO:0000313" key="3">
    <source>
        <dbReference type="Proteomes" id="UP000799771"/>
    </source>
</evidence>
<feature type="region of interest" description="Disordered" evidence="1">
    <location>
        <begin position="1"/>
        <end position="243"/>
    </location>
</feature>
<feature type="compositionally biased region" description="Polar residues" evidence="1">
    <location>
        <begin position="89"/>
        <end position="99"/>
    </location>
</feature>
<organism evidence="2 3">
    <name type="scientific">Dothidotthia symphoricarpi CBS 119687</name>
    <dbReference type="NCBI Taxonomy" id="1392245"/>
    <lineage>
        <taxon>Eukaryota</taxon>
        <taxon>Fungi</taxon>
        <taxon>Dikarya</taxon>
        <taxon>Ascomycota</taxon>
        <taxon>Pezizomycotina</taxon>
        <taxon>Dothideomycetes</taxon>
        <taxon>Pleosporomycetidae</taxon>
        <taxon>Pleosporales</taxon>
        <taxon>Dothidotthiaceae</taxon>
        <taxon>Dothidotthia</taxon>
    </lineage>
</organism>
<feature type="compositionally biased region" description="Pro residues" evidence="1">
    <location>
        <begin position="102"/>
        <end position="114"/>
    </location>
</feature>
<proteinExistence type="predicted"/>
<keyword evidence="3" id="KW-1185">Reference proteome</keyword>
<sequence length="243" mass="26174">MPVGNYRPLTLTPINFSLTDGTSIPAPPDSPPDSPRPPTPGAGPLSSHPTPKSAVFPQHRDSPPRARSEDSVPEQEEEEEEEDQDLRQVRTNGAASSMLSPVSPPSRRPSPPRRPSSVRNFWGMRTLSSSENAKSERPGSSATIQSQAPSLSRRKSGNWFGKKKVFAPGNGGMPEQEKVTAPANGYVAPRPVPAPVVQTPQPTPITQPKRRDPPPPALPELRSFGVSEDSLSLGADDMFKDIK</sequence>
<evidence type="ECO:0000256" key="1">
    <source>
        <dbReference type="SAM" id="MobiDB-lite"/>
    </source>
</evidence>
<feature type="compositionally biased region" description="Basic residues" evidence="1">
    <location>
        <begin position="152"/>
        <end position="165"/>
    </location>
</feature>
<name>A0A6A6ANP5_9PLEO</name>
<feature type="compositionally biased region" description="Low complexity" evidence="1">
    <location>
        <begin position="195"/>
        <end position="207"/>
    </location>
</feature>
<dbReference type="Proteomes" id="UP000799771">
    <property type="component" value="Unassembled WGS sequence"/>
</dbReference>